<dbReference type="GO" id="GO:0061630">
    <property type="term" value="F:ubiquitin protein ligase activity"/>
    <property type="evidence" value="ECO:0007669"/>
    <property type="project" value="TreeGrafter"/>
</dbReference>
<dbReference type="PROSITE" id="PS50181">
    <property type="entry name" value="FBOX"/>
    <property type="match status" value="1"/>
</dbReference>
<dbReference type="GO" id="GO:0031146">
    <property type="term" value="P:SCF-dependent proteasomal ubiquitin-dependent protein catabolic process"/>
    <property type="evidence" value="ECO:0007669"/>
    <property type="project" value="TreeGrafter"/>
</dbReference>
<organism evidence="3 4">
    <name type="scientific">Podarcis lilfordi</name>
    <name type="common">Lilford's wall lizard</name>
    <dbReference type="NCBI Taxonomy" id="74358"/>
    <lineage>
        <taxon>Eukaryota</taxon>
        <taxon>Metazoa</taxon>
        <taxon>Chordata</taxon>
        <taxon>Craniata</taxon>
        <taxon>Vertebrata</taxon>
        <taxon>Euteleostomi</taxon>
        <taxon>Lepidosauria</taxon>
        <taxon>Squamata</taxon>
        <taxon>Bifurcata</taxon>
        <taxon>Unidentata</taxon>
        <taxon>Episquamata</taxon>
        <taxon>Laterata</taxon>
        <taxon>Lacertibaenia</taxon>
        <taxon>Lacertidae</taxon>
        <taxon>Podarcis</taxon>
    </lineage>
</organism>
<dbReference type="Gene3D" id="1.20.1280.50">
    <property type="match status" value="1"/>
</dbReference>
<evidence type="ECO:0000259" key="1">
    <source>
        <dbReference type="PROSITE" id="PS50181"/>
    </source>
</evidence>
<dbReference type="Proteomes" id="UP001178461">
    <property type="component" value="Chromosome 8"/>
</dbReference>
<dbReference type="SUPFAM" id="SSF49785">
    <property type="entry name" value="Galactose-binding domain-like"/>
    <property type="match status" value="1"/>
</dbReference>
<evidence type="ECO:0000259" key="2">
    <source>
        <dbReference type="PROSITE" id="PS51114"/>
    </source>
</evidence>
<evidence type="ECO:0000313" key="3">
    <source>
        <dbReference type="EMBL" id="CAI5782974.1"/>
    </source>
</evidence>
<dbReference type="PANTHER" id="PTHR12125">
    <property type="entry name" value="F-BOX ONLY PROTEIN 6-LIKE PROTEIN"/>
    <property type="match status" value="1"/>
</dbReference>
<dbReference type="GO" id="GO:0036503">
    <property type="term" value="P:ERAD pathway"/>
    <property type="evidence" value="ECO:0007669"/>
    <property type="project" value="TreeGrafter"/>
</dbReference>
<dbReference type="PROSITE" id="PS51114">
    <property type="entry name" value="FBA"/>
    <property type="match status" value="1"/>
</dbReference>
<feature type="domain" description="F-box" evidence="1">
    <location>
        <begin position="56"/>
        <end position="104"/>
    </location>
</feature>
<dbReference type="SMART" id="SM01198">
    <property type="entry name" value="FBA"/>
    <property type="match status" value="1"/>
</dbReference>
<dbReference type="InterPro" id="IPR036047">
    <property type="entry name" value="F-box-like_dom_sf"/>
</dbReference>
<keyword evidence="4" id="KW-1185">Reference proteome</keyword>
<evidence type="ECO:0000313" key="4">
    <source>
        <dbReference type="Proteomes" id="UP001178461"/>
    </source>
</evidence>
<dbReference type="AlphaFoldDB" id="A0AA35KSP1"/>
<accession>A0AA35KSP1</accession>
<dbReference type="InterPro" id="IPR001810">
    <property type="entry name" value="F-box_dom"/>
</dbReference>
<name>A0AA35KSP1_9SAUR</name>
<dbReference type="InterPro" id="IPR007397">
    <property type="entry name" value="F-box-assoc_dom"/>
</dbReference>
<dbReference type="Pfam" id="PF12937">
    <property type="entry name" value="F-box-like"/>
    <property type="match status" value="1"/>
</dbReference>
<reference evidence="3" key="1">
    <citation type="submission" date="2022-12" db="EMBL/GenBank/DDBJ databases">
        <authorList>
            <person name="Alioto T."/>
            <person name="Alioto T."/>
            <person name="Gomez Garrido J."/>
        </authorList>
    </citation>
    <scope>NUCLEOTIDE SEQUENCE</scope>
</reference>
<dbReference type="GO" id="GO:0006516">
    <property type="term" value="P:glycoprotein catabolic process"/>
    <property type="evidence" value="ECO:0007669"/>
    <property type="project" value="TreeGrafter"/>
</dbReference>
<dbReference type="GO" id="GO:0019005">
    <property type="term" value="C:SCF ubiquitin ligase complex"/>
    <property type="evidence" value="ECO:0007669"/>
    <property type="project" value="TreeGrafter"/>
</dbReference>
<dbReference type="CDD" id="cd22168">
    <property type="entry name" value="F-box_FBXO6-like"/>
    <property type="match status" value="1"/>
</dbReference>
<dbReference type="Pfam" id="PF04300">
    <property type="entry name" value="FBA"/>
    <property type="match status" value="1"/>
</dbReference>
<proteinExistence type="predicted"/>
<dbReference type="EMBL" id="OX395133">
    <property type="protein sequence ID" value="CAI5782974.1"/>
    <property type="molecule type" value="Genomic_DNA"/>
</dbReference>
<dbReference type="InterPro" id="IPR008979">
    <property type="entry name" value="Galactose-bd-like_sf"/>
</dbReference>
<dbReference type="PANTHER" id="PTHR12125:SF12">
    <property type="entry name" value="F-BOX ONLY PROTEIN 6"/>
    <property type="match status" value="1"/>
</dbReference>
<protein>
    <submittedName>
        <fullName evidence="3">F-box only protein 6-like</fullName>
    </submittedName>
</protein>
<dbReference type="FunFam" id="2.60.120.260:FF:000012">
    <property type="entry name" value="F-box only protein 2"/>
    <property type="match status" value="1"/>
</dbReference>
<dbReference type="InterPro" id="IPR039752">
    <property type="entry name" value="F-box_only"/>
</dbReference>
<dbReference type="GO" id="GO:0005737">
    <property type="term" value="C:cytoplasm"/>
    <property type="evidence" value="ECO:0007669"/>
    <property type="project" value="UniProtKB-ARBA"/>
</dbReference>
<gene>
    <name evidence="3" type="ORF">PODLI_1B040147</name>
</gene>
<feature type="domain" description="FBA" evidence="2">
    <location>
        <begin position="125"/>
        <end position="300"/>
    </location>
</feature>
<sequence>MQISQDSPPRGGDWVVLSDIRAVSLPPCLLGTEPGRDDSFPPGGEVGLPDISRKKMVNIEDLPKEMLLEVFLRLPSWFLLRSCRLVCSGWRDMVDTLNMGWKEKCEQAGYPLGVLTGALPDWKTFYFLCRMKKNLIRNPCGEEGLNSWQIGPDQEEAWDVAKLSRDDSPFEDGTWCFGAFSGPSPKSQVIVLKDHGYWDELMDEVKPDIVVKDWCDVLDEDPYNYTLHVKLLSADSEVLCECRAEELVLSEPGETEWREGSYTFHNYPAGVRYIYFEHGVTGVDCGGLTNSSITVGPRFP</sequence>
<dbReference type="SUPFAM" id="SSF81383">
    <property type="entry name" value="F-box domain"/>
    <property type="match status" value="1"/>
</dbReference>
<dbReference type="SMART" id="SM00256">
    <property type="entry name" value="FBOX"/>
    <property type="match status" value="1"/>
</dbReference>
<dbReference type="Gene3D" id="2.60.120.260">
    <property type="entry name" value="Galactose-binding domain-like"/>
    <property type="match status" value="1"/>
</dbReference>